<comment type="caution">
    <text evidence="3">The sequence shown here is derived from an EMBL/GenBank/DDBJ whole genome shotgun (WGS) entry which is preliminary data.</text>
</comment>
<accession>A0ABV7YBY2</accession>
<feature type="transmembrane region" description="Helical" evidence="2">
    <location>
        <begin position="256"/>
        <end position="273"/>
    </location>
</feature>
<evidence type="ECO:0000256" key="2">
    <source>
        <dbReference type="SAM" id="Phobius"/>
    </source>
</evidence>
<feature type="region of interest" description="Disordered" evidence="1">
    <location>
        <begin position="1"/>
        <end position="22"/>
    </location>
</feature>
<protein>
    <submittedName>
        <fullName evidence="3">Uncharacterized protein</fullName>
    </submittedName>
</protein>
<reference evidence="4" key="1">
    <citation type="journal article" date="2019" name="Int. J. Syst. Evol. Microbiol.">
        <title>The Global Catalogue of Microorganisms (GCM) 10K type strain sequencing project: providing services to taxonomists for standard genome sequencing and annotation.</title>
        <authorList>
            <consortium name="The Broad Institute Genomics Platform"/>
            <consortium name="The Broad Institute Genome Sequencing Center for Infectious Disease"/>
            <person name="Wu L."/>
            <person name="Ma J."/>
        </authorList>
    </citation>
    <scope>NUCLEOTIDE SEQUENCE [LARGE SCALE GENOMIC DNA]</scope>
    <source>
        <strain evidence="4">CGMCC 4.7241</strain>
    </source>
</reference>
<keyword evidence="2" id="KW-0812">Transmembrane</keyword>
<proteinExistence type="predicted"/>
<evidence type="ECO:0000313" key="4">
    <source>
        <dbReference type="Proteomes" id="UP001595699"/>
    </source>
</evidence>
<sequence>MKASQLQTPTRSGSRAHAAAAPKDKREKVERIGIRGLLWLLVFAVALGLVDYYLIAPNFSYLGFTHETPRPGPVAILTVSYLFAASRLPVSWERPSTLIYWMLFALVVAPVHVVPAFMIDRPPATWGMVFSISAAFFLLGFVYSVRPQAIPRPALPQKFYWFFVVGVWLALMAVVVTQYGFHFQLVSLADIYEVRSEFRDTEAEMTRVMKYALPWLGFVVAPLGMAYGFLKKNYVFVAAGIFTELFLVGVSGFKSLLFSSLLVALLVVMVLLFELRKLGKLVPPLLACSALGVFAVDWLTNGYFLSSIFIRRLMLTAGVNTNYYFEFFWDRPKAQLGHGLLSGFVDYPYPTVPAKLMGIVYYGSDKTNANANLWADAFSNFGIWGVLGFTVLLALLLLVIDATAVNLPRALAMIVLAMPALSLSNSALLTTLLTHGVLLAVVLLYLMPVESSPIDVPKQRKPGHLAAVRPSANRLPAKEVR</sequence>
<evidence type="ECO:0000313" key="3">
    <source>
        <dbReference type="EMBL" id="MFC3761834.1"/>
    </source>
</evidence>
<feature type="transmembrane region" description="Helical" evidence="2">
    <location>
        <begin position="32"/>
        <end position="54"/>
    </location>
</feature>
<feature type="transmembrane region" description="Helical" evidence="2">
    <location>
        <begin position="426"/>
        <end position="447"/>
    </location>
</feature>
<feature type="transmembrane region" description="Helical" evidence="2">
    <location>
        <begin position="285"/>
        <end position="305"/>
    </location>
</feature>
<feature type="transmembrane region" description="Helical" evidence="2">
    <location>
        <begin position="208"/>
        <end position="227"/>
    </location>
</feature>
<feature type="transmembrane region" description="Helical" evidence="2">
    <location>
        <begin position="99"/>
        <end position="119"/>
    </location>
</feature>
<gene>
    <name evidence="3" type="ORF">ACFOUW_13395</name>
</gene>
<keyword evidence="2" id="KW-0472">Membrane</keyword>
<evidence type="ECO:0000256" key="1">
    <source>
        <dbReference type="SAM" id="MobiDB-lite"/>
    </source>
</evidence>
<keyword evidence="2" id="KW-1133">Transmembrane helix</keyword>
<name>A0ABV7YBY2_9ACTN</name>
<dbReference type="RefSeq" id="WP_205114576.1">
    <property type="nucleotide sequence ID" value="NZ_JAFBCM010000001.1"/>
</dbReference>
<keyword evidence="4" id="KW-1185">Reference proteome</keyword>
<feature type="transmembrane region" description="Helical" evidence="2">
    <location>
        <begin position="381"/>
        <end position="405"/>
    </location>
</feature>
<dbReference type="EMBL" id="JBHRZH010000009">
    <property type="protein sequence ID" value="MFC3761834.1"/>
    <property type="molecule type" value="Genomic_DNA"/>
</dbReference>
<dbReference type="Proteomes" id="UP001595699">
    <property type="component" value="Unassembled WGS sequence"/>
</dbReference>
<feature type="compositionally biased region" description="Polar residues" evidence="1">
    <location>
        <begin position="1"/>
        <end position="13"/>
    </location>
</feature>
<organism evidence="3 4">
    <name type="scientific">Tenggerimyces flavus</name>
    <dbReference type="NCBI Taxonomy" id="1708749"/>
    <lineage>
        <taxon>Bacteria</taxon>
        <taxon>Bacillati</taxon>
        <taxon>Actinomycetota</taxon>
        <taxon>Actinomycetes</taxon>
        <taxon>Propionibacteriales</taxon>
        <taxon>Nocardioidaceae</taxon>
        <taxon>Tenggerimyces</taxon>
    </lineage>
</organism>
<feature type="transmembrane region" description="Helical" evidence="2">
    <location>
        <begin position="125"/>
        <end position="147"/>
    </location>
</feature>
<feature type="transmembrane region" description="Helical" evidence="2">
    <location>
        <begin position="159"/>
        <end position="181"/>
    </location>
</feature>
<feature type="transmembrane region" description="Helical" evidence="2">
    <location>
        <begin position="74"/>
        <end position="92"/>
    </location>
</feature>